<dbReference type="RefSeq" id="WP_235226546.1">
    <property type="nucleotide sequence ID" value="NZ_JAKGAQ010000003.1"/>
</dbReference>
<organism evidence="2 3">
    <name type="scientific">Octadecabacter dasysiphoniae</name>
    <dbReference type="NCBI Taxonomy" id="2909341"/>
    <lineage>
        <taxon>Bacteria</taxon>
        <taxon>Pseudomonadati</taxon>
        <taxon>Pseudomonadota</taxon>
        <taxon>Alphaproteobacteria</taxon>
        <taxon>Rhodobacterales</taxon>
        <taxon>Roseobacteraceae</taxon>
        <taxon>Octadecabacter</taxon>
    </lineage>
</organism>
<sequence length="265" mass="29485">MASVCSQIYDLERLEARAGLLIERLSSTQAAPNVQATLDDIFARTRALQATSFRSQDLITVVEDYAASITTIRQQRNFRSTVGTAELLTAPAHRRLLRRMVAISHDACTFENTPTSATDDSQDTASRGFTNLPAITANVAIVGISVFSVVIAVVGYFAFHQMKLRKERRKRYLCNYTVAVTDGNRAPVDMQMLDVSAMGAKIRLIDSQHLMGTLKVKIGKRSLRAKVAWQNPHFVGLLFHRPLSLKFVKKLSTRLAERGKPPKKP</sequence>
<protein>
    <recommendedName>
        <fullName evidence="4">PilZ domain-containing protein</fullName>
    </recommendedName>
</protein>
<keyword evidence="1" id="KW-1133">Transmembrane helix</keyword>
<keyword evidence="1" id="KW-0472">Membrane</keyword>
<dbReference type="Proteomes" id="UP001200557">
    <property type="component" value="Unassembled WGS sequence"/>
</dbReference>
<comment type="caution">
    <text evidence="2">The sequence shown here is derived from an EMBL/GenBank/DDBJ whole genome shotgun (WGS) entry which is preliminary data.</text>
</comment>
<evidence type="ECO:0008006" key="4">
    <source>
        <dbReference type="Google" id="ProtNLM"/>
    </source>
</evidence>
<accession>A0ABS9CY81</accession>
<gene>
    <name evidence="2" type="ORF">L0664_14215</name>
</gene>
<keyword evidence="3" id="KW-1185">Reference proteome</keyword>
<proteinExistence type="predicted"/>
<evidence type="ECO:0000313" key="2">
    <source>
        <dbReference type="EMBL" id="MCF2872226.1"/>
    </source>
</evidence>
<feature type="transmembrane region" description="Helical" evidence="1">
    <location>
        <begin position="139"/>
        <end position="159"/>
    </location>
</feature>
<evidence type="ECO:0000313" key="3">
    <source>
        <dbReference type="Proteomes" id="UP001200557"/>
    </source>
</evidence>
<evidence type="ECO:0000256" key="1">
    <source>
        <dbReference type="SAM" id="Phobius"/>
    </source>
</evidence>
<dbReference type="EMBL" id="JAKGAQ010000003">
    <property type="protein sequence ID" value="MCF2872226.1"/>
    <property type="molecule type" value="Genomic_DNA"/>
</dbReference>
<keyword evidence="1" id="KW-0812">Transmembrane</keyword>
<name>A0ABS9CY81_9RHOB</name>
<reference evidence="2 3" key="1">
    <citation type="submission" date="2022-01" db="EMBL/GenBank/DDBJ databases">
        <title>Octadecabacter sp. nov., isolated from a marine alga.</title>
        <authorList>
            <person name="Jin M.S."/>
            <person name="Kim H.M."/>
            <person name="Han D.M."/>
            <person name="Jung J.J."/>
            <person name="Jeon C.O."/>
        </authorList>
    </citation>
    <scope>NUCLEOTIDE SEQUENCE [LARGE SCALE GENOMIC DNA]</scope>
    <source>
        <strain evidence="2 3">G9-8</strain>
    </source>
</reference>